<dbReference type="Proteomes" id="UP000193920">
    <property type="component" value="Unassembled WGS sequence"/>
</dbReference>
<sequence>MKTIQLLLFFITNVILTLTGSVYKVVIDNSLNINKNTTISSPVVGTLYNGQYIYATNVSNGWVEFYKGYCNIEYLVKETNGDDYKTKVSLNFRKGPGISYDVLTVLTGNTDIIYFGRDPFVDGWAVTDKGYCLMNYIVPNNTTFSNDEPPIVESGEIKLITAHLKQYNYPYEYAAGCTIKKYGSCITSVTMAINQIQKRNFTPYNIAKRMIFNNCGAFFSSFTSLGFTVIHNPTLEVILESLKAGHIVPYGSKNSMGAQHWVAIYGYIGDYKDIQSSDFLIYDPGYVRSKLSEHMNIFPISYIALIYN</sequence>
<name>A0A1Y1ZF36_9FUNG</name>
<evidence type="ECO:0000256" key="1">
    <source>
        <dbReference type="SAM" id="SignalP"/>
    </source>
</evidence>
<comment type="caution">
    <text evidence="2">The sequence shown here is derived from an EMBL/GenBank/DDBJ whole genome shotgun (WGS) entry which is preliminary data.</text>
</comment>
<feature type="chain" id="PRO_5012282306" description="Peptidase C39-like domain-containing protein" evidence="1">
    <location>
        <begin position="20"/>
        <end position="308"/>
    </location>
</feature>
<feature type="signal peptide" evidence="1">
    <location>
        <begin position="1"/>
        <end position="19"/>
    </location>
</feature>
<dbReference type="AlphaFoldDB" id="A0A1Y1ZF36"/>
<dbReference type="OrthoDB" id="2134411at2759"/>
<evidence type="ECO:0000313" key="2">
    <source>
        <dbReference type="EMBL" id="ORY08880.1"/>
    </source>
</evidence>
<gene>
    <name evidence="2" type="ORF">LY90DRAFT_678161</name>
</gene>
<organism evidence="2 3">
    <name type="scientific">Neocallimastix californiae</name>
    <dbReference type="NCBI Taxonomy" id="1754190"/>
    <lineage>
        <taxon>Eukaryota</taxon>
        <taxon>Fungi</taxon>
        <taxon>Fungi incertae sedis</taxon>
        <taxon>Chytridiomycota</taxon>
        <taxon>Chytridiomycota incertae sedis</taxon>
        <taxon>Neocallimastigomycetes</taxon>
        <taxon>Neocallimastigales</taxon>
        <taxon>Neocallimastigaceae</taxon>
        <taxon>Neocallimastix</taxon>
    </lineage>
</organism>
<evidence type="ECO:0008006" key="4">
    <source>
        <dbReference type="Google" id="ProtNLM"/>
    </source>
</evidence>
<protein>
    <recommendedName>
        <fullName evidence="4">Peptidase C39-like domain-containing protein</fullName>
    </recommendedName>
</protein>
<evidence type="ECO:0000313" key="3">
    <source>
        <dbReference type="Proteomes" id="UP000193920"/>
    </source>
</evidence>
<keyword evidence="1" id="KW-0732">Signal</keyword>
<reference evidence="2 3" key="1">
    <citation type="submission" date="2016-08" db="EMBL/GenBank/DDBJ databases">
        <title>A Parts List for Fungal Cellulosomes Revealed by Comparative Genomics.</title>
        <authorList>
            <consortium name="DOE Joint Genome Institute"/>
            <person name="Haitjema C.H."/>
            <person name="Gilmore S.P."/>
            <person name="Henske J.K."/>
            <person name="Solomon K.V."/>
            <person name="De Groot R."/>
            <person name="Kuo A."/>
            <person name="Mondo S.J."/>
            <person name="Salamov A.A."/>
            <person name="Labutti K."/>
            <person name="Zhao Z."/>
            <person name="Chiniquy J."/>
            <person name="Barry K."/>
            <person name="Brewer H.M."/>
            <person name="Purvine S.O."/>
            <person name="Wright A.T."/>
            <person name="Boxma B."/>
            <person name="Van Alen T."/>
            <person name="Hackstein J.H."/>
            <person name="Baker S.E."/>
            <person name="Grigoriev I.V."/>
            <person name="O'Malley M.A."/>
        </authorList>
    </citation>
    <scope>NUCLEOTIDE SEQUENCE [LARGE SCALE GENOMIC DNA]</scope>
    <source>
        <strain evidence="2 3">G1</strain>
    </source>
</reference>
<proteinExistence type="predicted"/>
<accession>A0A1Y1ZF36</accession>
<keyword evidence="3" id="KW-1185">Reference proteome</keyword>
<dbReference type="EMBL" id="MCOG01000415">
    <property type="protein sequence ID" value="ORY08880.1"/>
    <property type="molecule type" value="Genomic_DNA"/>
</dbReference>